<evidence type="ECO:0000313" key="3">
    <source>
        <dbReference type="Proteomes" id="UP001499987"/>
    </source>
</evidence>
<sequence length="102" mass="10160">MWEDASEGGAPEMQYVACAAAALFVLGVVLGRVRAWAPSAVAGVVGVVVMTAASGTFDDPARGLGDPSGFAVMMAAMLAPLVLLALVMGACIGSLLGPPRGR</sequence>
<evidence type="ECO:0000313" key="2">
    <source>
        <dbReference type="EMBL" id="GAA1112989.1"/>
    </source>
</evidence>
<proteinExistence type="predicted"/>
<keyword evidence="3" id="KW-1185">Reference proteome</keyword>
<protein>
    <submittedName>
        <fullName evidence="2">Uncharacterized protein</fullName>
    </submittedName>
</protein>
<dbReference type="Proteomes" id="UP001499987">
    <property type="component" value="Unassembled WGS sequence"/>
</dbReference>
<name>A0ABP4ENF5_9ACTN</name>
<feature type="transmembrane region" description="Helical" evidence="1">
    <location>
        <begin position="13"/>
        <end position="33"/>
    </location>
</feature>
<dbReference type="EMBL" id="BAAALD010000087">
    <property type="protein sequence ID" value="GAA1112989.1"/>
    <property type="molecule type" value="Genomic_DNA"/>
</dbReference>
<reference evidence="3" key="1">
    <citation type="journal article" date="2019" name="Int. J. Syst. Evol. Microbiol.">
        <title>The Global Catalogue of Microorganisms (GCM) 10K type strain sequencing project: providing services to taxonomists for standard genome sequencing and annotation.</title>
        <authorList>
            <consortium name="The Broad Institute Genomics Platform"/>
            <consortium name="The Broad Institute Genome Sequencing Center for Infectious Disease"/>
            <person name="Wu L."/>
            <person name="Ma J."/>
        </authorList>
    </citation>
    <scope>NUCLEOTIDE SEQUENCE [LARGE SCALE GENOMIC DNA]</scope>
    <source>
        <strain evidence="3">JCM 13002</strain>
    </source>
</reference>
<evidence type="ECO:0000256" key="1">
    <source>
        <dbReference type="SAM" id="Phobius"/>
    </source>
</evidence>
<keyword evidence="1" id="KW-0812">Transmembrane</keyword>
<gene>
    <name evidence="2" type="ORF">GCM10009663_62380</name>
</gene>
<keyword evidence="1" id="KW-0472">Membrane</keyword>
<feature type="transmembrane region" description="Helical" evidence="1">
    <location>
        <begin position="40"/>
        <end position="57"/>
    </location>
</feature>
<organism evidence="2 3">
    <name type="scientific">Kitasatospora arboriphila</name>
    <dbReference type="NCBI Taxonomy" id="258052"/>
    <lineage>
        <taxon>Bacteria</taxon>
        <taxon>Bacillati</taxon>
        <taxon>Actinomycetota</taxon>
        <taxon>Actinomycetes</taxon>
        <taxon>Kitasatosporales</taxon>
        <taxon>Streptomycetaceae</taxon>
        <taxon>Kitasatospora</taxon>
    </lineage>
</organism>
<accession>A0ABP4ENF5</accession>
<comment type="caution">
    <text evidence="2">The sequence shown here is derived from an EMBL/GenBank/DDBJ whole genome shotgun (WGS) entry which is preliminary data.</text>
</comment>
<keyword evidence="1" id="KW-1133">Transmembrane helix</keyword>
<feature type="transmembrane region" description="Helical" evidence="1">
    <location>
        <begin position="69"/>
        <end position="96"/>
    </location>
</feature>